<dbReference type="AlphaFoldDB" id="A0A848QK98"/>
<evidence type="ECO:0000256" key="13">
    <source>
        <dbReference type="ARBA" id="ARBA00048600"/>
    </source>
</evidence>
<dbReference type="EMBL" id="JABCRE010000002">
    <property type="protein sequence ID" value="NMW31027.1"/>
    <property type="molecule type" value="Genomic_DNA"/>
</dbReference>
<feature type="domain" description="ATP-grasp" evidence="16">
    <location>
        <begin position="121"/>
        <end position="317"/>
    </location>
</feature>
<evidence type="ECO:0000256" key="6">
    <source>
        <dbReference type="ARBA" id="ARBA00022598"/>
    </source>
</evidence>
<keyword evidence="8 14" id="KW-0547">Nucleotide-binding</keyword>
<evidence type="ECO:0000256" key="7">
    <source>
        <dbReference type="ARBA" id="ARBA00022723"/>
    </source>
</evidence>
<dbReference type="EC" id="6.3.4.14" evidence="4 15"/>
<keyword evidence="10" id="KW-0460">Magnesium</keyword>
<name>A0A848QK98_9SPHN</name>
<dbReference type="InterPro" id="IPR011054">
    <property type="entry name" value="Rudment_hybrid_motif"/>
</dbReference>
<evidence type="ECO:0000256" key="3">
    <source>
        <dbReference type="ARBA" id="ARBA00011750"/>
    </source>
</evidence>
<dbReference type="InterPro" id="IPR011764">
    <property type="entry name" value="Biotin_carboxylation_dom"/>
</dbReference>
<dbReference type="GO" id="GO:0005524">
    <property type="term" value="F:ATP binding"/>
    <property type="evidence" value="ECO:0007669"/>
    <property type="project" value="UniProtKB-UniRule"/>
</dbReference>
<evidence type="ECO:0000256" key="12">
    <source>
        <dbReference type="ARBA" id="ARBA00033786"/>
    </source>
</evidence>
<dbReference type="NCBIfam" id="TIGR00514">
    <property type="entry name" value="accC"/>
    <property type="match status" value="1"/>
</dbReference>
<evidence type="ECO:0000259" key="16">
    <source>
        <dbReference type="PROSITE" id="PS50975"/>
    </source>
</evidence>
<evidence type="ECO:0000256" key="8">
    <source>
        <dbReference type="ARBA" id="ARBA00022741"/>
    </source>
</evidence>
<keyword evidence="6 15" id="KW-0436">Ligase</keyword>
<evidence type="ECO:0000259" key="17">
    <source>
        <dbReference type="PROSITE" id="PS50979"/>
    </source>
</evidence>
<dbReference type="Gene3D" id="3.30.470.20">
    <property type="entry name" value="ATP-grasp fold, B domain"/>
    <property type="match status" value="1"/>
</dbReference>
<evidence type="ECO:0000313" key="18">
    <source>
        <dbReference type="EMBL" id="NMW31027.1"/>
    </source>
</evidence>
<dbReference type="PROSITE" id="PS50979">
    <property type="entry name" value="BC"/>
    <property type="match status" value="1"/>
</dbReference>
<dbReference type="RefSeq" id="WP_170010170.1">
    <property type="nucleotide sequence ID" value="NZ_JABCRE010000002.1"/>
</dbReference>
<dbReference type="FunFam" id="3.30.1490.20:FF:000018">
    <property type="entry name" value="Biotin carboxylase"/>
    <property type="match status" value="1"/>
</dbReference>
<evidence type="ECO:0000256" key="5">
    <source>
        <dbReference type="ARBA" id="ARBA00017242"/>
    </source>
</evidence>
<protein>
    <recommendedName>
        <fullName evidence="5 15">Biotin carboxylase</fullName>
        <ecNumber evidence="4 15">6.3.4.14</ecNumber>
    </recommendedName>
    <alternativeName>
        <fullName evidence="12 15">Acetyl-coenzyme A carboxylase biotin carboxylase subunit A</fullName>
    </alternativeName>
</protein>
<dbReference type="UniPathway" id="UPA00655">
    <property type="reaction ID" value="UER00711"/>
</dbReference>
<dbReference type="GO" id="GO:2001295">
    <property type="term" value="P:malonyl-CoA biosynthetic process"/>
    <property type="evidence" value="ECO:0007669"/>
    <property type="project" value="UniProtKB-UniPathway"/>
</dbReference>
<reference evidence="18 19" key="1">
    <citation type="submission" date="2020-04" db="EMBL/GenBank/DDBJ databases">
        <authorList>
            <person name="Liu A."/>
        </authorList>
    </citation>
    <scope>NUCLEOTIDE SEQUENCE [LARGE SCALE GENOMIC DNA]</scope>
    <source>
        <strain evidence="18 19">RZ02</strain>
    </source>
</reference>
<comment type="function">
    <text evidence="1 15">This protein is a component of the acetyl coenzyme A carboxylase complex; first, biotin carboxylase catalyzes the carboxylation of the carrier protein and then the transcarboxylase transfers the carboxyl group to form malonyl-CoA.</text>
</comment>
<dbReference type="InterPro" id="IPR016185">
    <property type="entry name" value="PreATP-grasp_dom_sf"/>
</dbReference>
<proteinExistence type="predicted"/>
<dbReference type="Pfam" id="PF02786">
    <property type="entry name" value="CPSase_L_D2"/>
    <property type="match status" value="1"/>
</dbReference>
<dbReference type="PROSITE" id="PS50975">
    <property type="entry name" value="ATP_GRASP"/>
    <property type="match status" value="1"/>
</dbReference>
<keyword evidence="15" id="KW-0443">Lipid metabolism</keyword>
<evidence type="ECO:0000256" key="2">
    <source>
        <dbReference type="ARBA" id="ARBA00004956"/>
    </source>
</evidence>
<keyword evidence="7" id="KW-0479">Metal-binding</keyword>
<sequence>MGISRILIANRGEIALRIHRAAHEMGIETVAVHSTADADAMHVRLADHAVCIGPPAATESYLNTAAIISAAEIAQCDAIHPGYGFLSENEKFAEIVEAHDIRWIGPKPEHIRTMGDKVMAKKTAGDLGLPLVPGSAGAISDPAEAAKIAKEIGYPVIIKAASGGGGRGMKVCESEDQLGPLMQAAGTEAAAAFGDATVYLEKYLGNPRHIEFQVFGDGNGAAIHLGERDCSLQRRHQKVFEEAPSPVLSTEERNRMGKICADAMADMGYRGAGTIEFLWEDGEFYFIEMNTRLQVEHPVTEMITGVDLVREQIRIADGKPLSVKQEEIEFNGHAIECRINAEDPFTFAPSPGQVTSYHAAGGMHVRVDSGLYAGYKIPPYYDSMIAKLIVYGRNREGCIMRLRRALEEMVVEGVKTSIPLHQELIRQDDILNGDYTIKWLEEYLDKREG</sequence>
<evidence type="ECO:0000256" key="4">
    <source>
        <dbReference type="ARBA" id="ARBA00013263"/>
    </source>
</evidence>
<dbReference type="FunFam" id="3.40.50.20:FF:000010">
    <property type="entry name" value="Propionyl-CoA carboxylase subunit alpha"/>
    <property type="match status" value="1"/>
</dbReference>
<dbReference type="SUPFAM" id="SSF56059">
    <property type="entry name" value="Glutathione synthetase ATP-binding domain-like"/>
    <property type="match status" value="1"/>
</dbReference>
<keyword evidence="15" id="KW-0276">Fatty acid metabolism</keyword>
<evidence type="ECO:0000313" key="19">
    <source>
        <dbReference type="Proteomes" id="UP000561181"/>
    </source>
</evidence>
<dbReference type="GO" id="GO:0046872">
    <property type="term" value="F:metal ion binding"/>
    <property type="evidence" value="ECO:0007669"/>
    <property type="project" value="UniProtKB-KW"/>
</dbReference>
<dbReference type="InterPro" id="IPR051602">
    <property type="entry name" value="ACC_Biotin_Carboxylase"/>
</dbReference>
<keyword evidence="9 14" id="KW-0067">ATP-binding</keyword>
<keyword evidence="15" id="KW-0275">Fatty acid biosynthesis</keyword>
<comment type="subunit">
    <text evidence="3 15">Acetyl-CoA carboxylase is a heterohexamer of biotin carboxyl carrier protein, biotin carboxylase and the two subunits of carboxyl transferase in a 2:2 complex.</text>
</comment>
<accession>A0A848QK98</accession>
<comment type="catalytic activity">
    <reaction evidence="13 15">
        <text>N(6)-biotinyl-L-lysyl-[protein] + hydrogencarbonate + ATP = N(6)-carboxybiotinyl-L-lysyl-[protein] + ADP + phosphate + H(+)</text>
        <dbReference type="Rhea" id="RHEA:13501"/>
        <dbReference type="Rhea" id="RHEA-COMP:10505"/>
        <dbReference type="Rhea" id="RHEA-COMP:10506"/>
        <dbReference type="ChEBI" id="CHEBI:15378"/>
        <dbReference type="ChEBI" id="CHEBI:17544"/>
        <dbReference type="ChEBI" id="CHEBI:30616"/>
        <dbReference type="ChEBI" id="CHEBI:43474"/>
        <dbReference type="ChEBI" id="CHEBI:83144"/>
        <dbReference type="ChEBI" id="CHEBI:83145"/>
        <dbReference type="ChEBI" id="CHEBI:456216"/>
        <dbReference type="EC" id="6.3.4.14"/>
    </reaction>
</comment>
<dbReference type="PANTHER" id="PTHR48095">
    <property type="entry name" value="PYRUVATE CARBOXYLASE SUBUNIT A"/>
    <property type="match status" value="1"/>
</dbReference>
<dbReference type="InterPro" id="IPR011761">
    <property type="entry name" value="ATP-grasp"/>
</dbReference>
<keyword evidence="11 15" id="KW-0092">Biotin</keyword>
<dbReference type="Proteomes" id="UP000561181">
    <property type="component" value="Unassembled WGS sequence"/>
</dbReference>
<keyword evidence="19" id="KW-1185">Reference proteome</keyword>
<dbReference type="PROSITE" id="PS00867">
    <property type="entry name" value="CPSASE_2"/>
    <property type="match status" value="1"/>
</dbReference>
<keyword evidence="15" id="KW-0444">Lipid biosynthesis</keyword>
<dbReference type="SMART" id="SM00878">
    <property type="entry name" value="Biotin_carb_C"/>
    <property type="match status" value="1"/>
</dbReference>
<dbReference type="SUPFAM" id="SSF52440">
    <property type="entry name" value="PreATP-grasp domain"/>
    <property type="match status" value="1"/>
</dbReference>
<evidence type="ECO:0000256" key="11">
    <source>
        <dbReference type="ARBA" id="ARBA00023267"/>
    </source>
</evidence>
<dbReference type="Pfam" id="PF02785">
    <property type="entry name" value="Biotin_carb_C"/>
    <property type="match status" value="1"/>
</dbReference>
<dbReference type="NCBIfam" id="NF006367">
    <property type="entry name" value="PRK08591.1"/>
    <property type="match status" value="1"/>
</dbReference>
<dbReference type="SUPFAM" id="SSF51246">
    <property type="entry name" value="Rudiment single hybrid motif"/>
    <property type="match status" value="1"/>
</dbReference>
<dbReference type="InterPro" id="IPR004549">
    <property type="entry name" value="Acetyl_CoA_COase_biotin_COase"/>
</dbReference>
<evidence type="ECO:0000256" key="14">
    <source>
        <dbReference type="PROSITE-ProRule" id="PRU00409"/>
    </source>
</evidence>
<evidence type="ECO:0000256" key="9">
    <source>
        <dbReference type="ARBA" id="ARBA00022840"/>
    </source>
</evidence>
<dbReference type="InterPro" id="IPR005479">
    <property type="entry name" value="CPAse_ATP-bd"/>
</dbReference>
<dbReference type="GO" id="GO:0004075">
    <property type="term" value="F:biotin carboxylase activity"/>
    <property type="evidence" value="ECO:0007669"/>
    <property type="project" value="UniProtKB-EC"/>
</dbReference>
<evidence type="ECO:0000256" key="1">
    <source>
        <dbReference type="ARBA" id="ARBA00003761"/>
    </source>
</evidence>
<organism evidence="18 19">
    <name type="scientific">Pontixanthobacter rizhaonensis</name>
    <dbReference type="NCBI Taxonomy" id="2730337"/>
    <lineage>
        <taxon>Bacteria</taxon>
        <taxon>Pseudomonadati</taxon>
        <taxon>Pseudomonadota</taxon>
        <taxon>Alphaproteobacteria</taxon>
        <taxon>Sphingomonadales</taxon>
        <taxon>Erythrobacteraceae</taxon>
        <taxon>Pontixanthobacter</taxon>
    </lineage>
</organism>
<dbReference type="InterPro" id="IPR005482">
    <property type="entry name" value="Biotin_COase_C"/>
</dbReference>
<dbReference type="PROSITE" id="PS00866">
    <property type="entry name" value="CPSASE_1"/>
    <property type="match status" value="1"/>
</dbReference>
<dbReference type="Pfam" id="PF00289">
    <property type="entry name" value="Biotin_carb_N"/>
    <property type="match status" value="1"/>
</dbReference>
<dbReference type="PANTHER" id="PTHR48095:SF2">
    <property type="entry name" value="BIOTIN CARBOXYLASE, CHLOROPLASTIC"/>
    <property type="match status" value="1"/>
</dbReference>
<evidence type="ECO:0000256" key="10">
    <source>
        <dbReference type="ARBA" id="ARBA00022842"/>
    </source>
</evidence>
<feature type="domain" description="Biotin carboxylation" evidence="17">
    <location>
        <begin position="2"/>
        <end position="445"/>
    </location>
</feature>
<dbReference type="GO" id="GO:0006633">
    <property type="term" value="P:fatty acid biosynthetic process"/>
    <property type="evidence" value="ECO:0007669"/>
    <property type="project" value="UniProtKB-KW"/>
</dbReference>
<gene>
    <name evidence="18" type="primary">accC</name>
    <name evidence="18" type="ORF">HKD42_03010</name>
</gene>
<dbReference type="InterPro" id="IPR005481">
    <property type="entry name" value="BC-like_N"/>
</dbReference>
<comment type="caution">
    <text evidence="18">The sequence shown here is derived from an EMBL/GenBank/DDBJ whole genome shotgun (WGS) entry which is preliminary data.</text>
</comment>
<comment type="pathway">
    <text evidence="2 15">Lipid metabolism; malonyl-CoA biosynthesis; malonyl-CoA from acetyl-CoA: step 1/1.</text>
</comment>
<evidence type="ECO:0000256" key="15">
    <source>
        <dbReference type="RuleBase" id="RU365063"/>
    </source>
</evidence>